<evidence type="ECO:0000256" key="13">
    <source>
        <dbReference type="ARBA" id="ARBA00023016"/>
    </source>
</evidence>
<dbReference type="Pfam" id="PF13365">
    <property type="entry name" value="Trypsin_2"/>
    <property type="match status" value="1"/>
</dbReference>
<evidence type="ECO:0000256" key="3">
    <source>
        <dbReference type="ARBA" id="ARBA00004418"/>
    </source>
</evidence>
<keyword evidence="8" id="KW-0732">Signal</keyword>
<evidence type="ECO:0000256" key="7">
    <source>
        <dbReference type="ARBA" id="ARBA00022670"/>
    </source>
</evidence>
<organism evidence="17 18">
    <name type="scientific">Alloalcanivorax profundimaris</name>
    <dbReference type="NCBI Taxonomy" id="2735259"/>
    <lineage>
        <taxon>Bacteria</taxon>
        <taxon>Pseudomonadati</taxon>
        <taxon>Pseudomonadota</taxon>
        <taxon>Gammaproteobacteria</taxon>
        <taxon>Oceanospirillales</taxon>
        <taxon>Alcanivoracaceae</taxon>
        <taxon>Alloalcanivorax</taxon>
    </lineage>
</organism>
<dbReference type="GO" id="GO:0006508">
    <property type="term" value="P:proteolysis"/>
    <property type="evidence" value="ECO:0007669"/>
    <property type="project" value="UniProtKB-KW"/>
</dbReference>
<dbReference type="InterPro" id="IPR001940">
    <property type="entry name" value="Peptidase_S1C"/>
</dbReference>
<protein>
    <recommendedName>
        <fullName evidence="6">Probable periplasmic serine endoprotease DegP-like</fullName>
        <ecNumber evidence="5">3.4.21.107</ecNumber>
    </recommendedName>
    <alternativeName>
        <fullName evidence="14">Protease Do</fullName>
    </alternativeName>
</protein>
<dbReference type="PRINTS" id="PR00834">
    <property type="entry name" value="PROTEASES2C"/>
</dbReference>
<keyword evidence="18" id="KW-1185">Reference proteome</keyword>
<dbReference type="Pfam" id="PF17820">
    <property type="entry name" value="PDZ_6"/>
    <property type="match status" value="1"/>
</dbReference>
<keyword evidence="10" id="KW-0574">Periplasm</keyword>
<dbReference type="EC" id="3.4.21.107" evidence="5"/>
<feature type="compositionally biased region" description="Polar residues" evidence="15">
    <location>
        <begin position="35"/>
        <end position="44"/>
    </location>
</feature>
<dbReference type="PROSITE" id="PS51257">
    <property type="entry name" value="PROKAR_LIPOPROTEIN"/>
    <property type="match status" value="1"/>
</dbReference>
<dbReference type="PANTHER" id="PTHR22939">
    <property type="entry name" value="SERINE PROTEASE FAMILY S1C HTRA-RELATED"/>
    <property type="match status" value="1"/>
</dbReference>
<evidence type="ECO:0000256" key="4">
    <source>
        <dbReference type="ARBA" id="ARBA00010541"/>
    </source>
</evidence>
<evidence type="ECO:0000256" key="15">
    <source>
        <dbReference type="SAM" id="MobiDB-lite"/>
    </source>
</evidence>
<dbReference type="InterPro" id="IPR001478">
    <property type="entry name" value="PDZ"/>
</dbReference>
<feature type="domain" description="PDZ" evidence="16">
    <location>
        <begin position="393"/>
        <end position="497"/>
    </location>
</feature>
<dbReference type="Pfam" id="PF13180">
    <property type="entry name" value="PDZ_2"/>
    <property type="match status" value="1"/>
</dbReference>
<dbReference type="SMART" id="SM00228">
    <property type="entry name" value="PDZ"/>
    <property type="match status" value="2"/>
</dbReference>
<dbReference type="Gene3D" id="2.40.10.120">
    <property type="match status" value="1"/>
</dbReference>
<feature type="region of interest" description="Disordered" evidence="15">
    <location>
        <begin position="25"/>
        <end position="51"/>
    </location>
</feature>
<evidence type="ECO:0000256" key="5">
    <source>
        <dbReference type="ARBA" id="ARBA00013035"/>
    </source>
</evidence>
<evidence type="ECO:0000256" key="2">
    <source>
        <dbReference type="ARBA" id="ARBA00002610"/>
    </source>
</evidence>
<evidence type="ECO:0000256" key="8">
    <source>
        <dbReference type="ARBA" id="ARBA00022729"/>
    </source>
</evidence>
<comment type="caution">
    <text evidence="17">The sequence shown here is derived from an EMBL/GenBank/DDBJ whole genome shotgun (WGS) entry which is preliminary data.</text>
</comment>
<keyword evidence="9" id="KW-0677">Repeat</keyword>
<dbReference type="GO" id="GO:0008233">
    <property type="term" value="F:peptidase activity"/>
    <property type="evidence" value="ECO:0007669"/>
    <property type="project" value="UniProtKB-KW"/>
</dbReference>
<evidence type="ECO:0000259" key="16">
    <source>
        <dbReference type="PROSITE" id="PS50106"/>
    </source>
</evidence>
<gene>
    <name evidence="17" type="ORF">Y5W_01572</name>
</gene>
<evidence type="ECO:0000313" key="17">
    <source>
        <dbReference type="EMBL" id="MBF5056278.1"/>
    </source>
</evidence>
<dbReference type="Gene3D" id="2.30.42.10">
    <property type="match status" value="2"/>
</dbReference>
<comment type="similarity">
    <text evidence="4">Belongs to the peptidase S1C family.</text>
</comment>
<sequence length="498" mass="51838">MGILRKCLLPLVIAGLLAGCGQNQEPADNGGGQPDNGQASQQSGDNGGEQLVTGLPDFTALVKKEAPAVVNISTVTHRDQSDDPRMQELPEMLRRFFDEFGGGPGGPGGPGGGGRGDMESLGSGFIISSDGYVLTNYHVVGEADEIVVRLQDRRELDAELVGSDPQSDLALIKVDAKDLPVADIGSSENLSVGEWVLAIGAPFGFDSSVTAGIVSAKGRSLPTDNYVPFIQTDVAINPGNSGGPLFNLKGQVVGINSQIVSRSGGYMGLSFAIPIDLAMDVVDQLKENGEVSRGWLGVLIQEVDRDLAESFGLDKPMGALVAQVQPGSPASKAGLQAGDVIIGFNGKEIQRSAQLPKWVGALKAGTEAEMTVVRDGDEQTLTVTVGELPDDPQQAMNQGGEGDDDGADRLGLSVRPASPAELSRVEAANGVMITGVEKGPAARAGLRRGDVLVSLDGQDLKSPEDYQRIVEDLPEEGSVPALVNRGGNARFLALKLGD</sequence>
<dbReference type="EMBL" id="ARXX01000019">
    <property type="protein sequence ID" value="MBF5056278.1"/>
    <property type="molecule type" value="Genomic_DNA"/>
</dbReference>
<comment type="function">
    <text evidence="2">Might be efficient in the degradation of transiently denatured and unfolded proteins which accumulate in the periplasm following stress conditions.</text>
</comment>
<dbReference type="InterPro" id="IPR036034">
    <property type="entry name" value="PDZ_sf"/>
</dbReference>
<dbReference type="SUPFAM" id="SSF50156">
    <property type="entry name" value="PDZ domain-like"/>
    <property type="match status" value="2"/>
</dbReference>
<evidence type="ECO:0000256" key="12">
    <source>
        <dbReference type="ARBA" id="ARBA00022825"/>
    </source>
</evidence>
<evidence type="ECO:0000256" key="1">
    <source>
        <dbReference type="ARBA" id="ARBA00001772"/>
    </source>
</evidence>
<evidence type="ECO:0000256" key="11">
    <source>
        <dbReference type="ARBA" id="ARBA00022801"/>
    </source>
</evidence>
<dbReference type="InterPro" id="IPR009003">
    <property type="entry name" value="Peptidase_S1_PA"/>
</dbReference>
<dbReference type="CDD" id="cd10839">
    <property type="entry name" value="cpPDZ1_DegP-like"/>
    <property type="match status" value="1"/>
</dbReference>
<dbReference type="InterPro" id="IPR041489">
    <property type="entry name" value="PDZ_6"/>
</dbReference>
<keyword evidence="13" id="KW-0346">Stress response</keyword>
<evidence type="ECO:0000256" key="14">
    <source>
        <dbReference type="ARBA" id="ARBA00032850"/>
    </source>
</evidence>
<dbReference type="Proteomes" id="UP000662703">
    <property type="component" value="Unassembled WGS sequence"/>
</dbReference>
<dbReference type="RefSeq" id="WP_194864804.1">
    <property type="nucleotide sequence ID" value="NZ_ARXX01000019.1"/>
</dbReference>
<keyword evidence="11" id="KW-0378">Hydrolase</keyword>
<dbReference type="PROSITE" id="PS50106">
    <property type="entry name" value="PDZ"/>
    <property type="match status" value="2"/>
</dbReference>
<reference evidence="17 18" key="1">
    <citation type="submission" date="2012-09" db="EMBL/GenBank/DDBJ databases">
        <title>Genome Sequence of alkane-degrading Bacterium Alcanivorax sp. 521-1.</title>
        <authorList>
            <person name="Lai Q."/>
            <person name="Shao Z."/>
        </authorList>
    </citation>
    <scope>NUCLEOTIDE SEQUENCE [LARGE SCALE GENOMIC DNA]</scope>
    <source>
        <strain evidence="17 18">521-1</strain>
    </source>
</reference>
<dbReference type="InterPro" id="IPR011782">
    <property type="entry name" value="Pept_S1C_Do"/>
</dbReference>
<dbReference type="SUPFAM" id="SSF50494">
    <property type="entry name" value="Trypsin-like serine proteases"/>
    <property type="match status" value="1"/>
</dbReference>
<evidence type="ECO:0000313" key="18">
    <source>
        <dbReference type="Proteomes" id="UP000662703"/>
    </source>
</evidence>
<keyword evidence="7 17" id="KW-0645">Protease</keyword>
<proteinExistence type="inferred from homology"/>
<keyword evidence="12" id="KW-0720">Serine protease</keyword>
<comment type="subcellular location">
    <subcellularLocation>
        <location evidence="3">Periplasm</location>
    </subcellularLocation>
</comment>
<evidence type="ECO:0000256" key="9">
    <source>
        <dbReference type="ARBA" id="ARBA00022737"/>
    </source>
</evidence>
<dbReference type="NCBIfam" id="TIGR02037">
    <property type="entry name" value="degP_htrA_DO"/>
    <property type="match status" value="1"/>
</dbReference>
<evidence type="ECO:0000256" key="10">
    <source>
        <dbReference type="ARBA" id="ARBA00022764"/>
    </source>
</evidence>
<dbReference type="PANTHER" id="PTHR22939:SF130">
    <property type="entry name" value="PERIPLASMIC SERINE ENDOPROTEASE DEGP-LIKE-RELATED"/>
    <property type="match status" value="1"/>
</dbReference>
<evidence type="ECO:0000256" key="6">
    <source>
        <dbReference type="ARBA" id="ARBA00013958"/>
    </source>
</evidence>
<accession>A0ABS0AQ65</accession>
<feature type="region of interest" description="Disordered" evidence="15">
    <location>
        <begin position="388"/>
        <end position="410"/>
    </location>
</feature>
<name>A0ABS0AQ65_9GAMM</name>
<feature type="domain" description="PDZ" evidence="16">
    <location>
        <begin position="280"/>
        <end position="350"/>
    </location>
</feature>
<comment type="catalytic activity">
    <reaction evidence="1">
        <text>Acts on substrates that are at least partially unfolded. The cleavage site P1 residue is normally between a pair of hydrophobic residues, such as Val-|-Val.</text>
        <dbReference type="EC" id="3.4.21.107"/>
    </reaction>
</comment>